<dbReference type="PROSITE" id="PS50088">
    <property type="entry name" value="ANK_REPEAT"/>
    <property type="match status" value="2"/>
</dbReference>
<dbReference type="AlphaFoldDB" id="A0A9W9JFV4"/>
<evidence type="ECO:0000313" key="4">
    <source>
        <dbReference type="EMBL" id="KAJ5196184.1"/>
    </source>
</evidence>
<reference evidence="4" key="1">
    <citation type="submission" date="2022-11" db="EMBL/GenBank/DDBJ databases">
        <authorList>
            <person name="Petersen C."/>
        </authorList>
    </citation>
    <scope>NUCLEOTIDE SEQUENCE</scope>
    <source>
        <strain evidence="4">IBT 20477</strain>
    </source>
</reference>
<dbReference type="PANTHER" id="PTHR24171:SF9">
    <property type="entry name" value="ANKYRIN REPEAT DOMAIN-CONTAINING PROTEIN 39"/>
    <property type="match status" value="1"/>
</dbReference>
<sequence>MKNLVSTSANGNYVFRNFEQADGWQNDFADIGHDVDVLVWAALNRIESMTLRLIRSGVDIELCSSICSMCAVQAAAGGGHTGMVELLLDNEADVNHPPAAYYGRTALQAAAGAGHTEIVELLLNNEADVNAPPAKYNGRTALQAAEEAGHIDIVKLLTAANAQLSQLQ</sequence>
<dbReference type="EMBL" id="JAPQKQ010000005">
    <property type="protein sequence ID" value="KAJ5196184.1"/>
    <property type="molecule type" value="Genomic_DNA"/>
</dbReference>
<evidence type="ECO:0008006" key="6">
    <source>
        <dbReference type="Google" id="ProtNLM"/>
    </source>
</evidence>
<dbReference type="InterPro" id="IPR002110">
    <property type="entry name" value="Ankyrin_rpt"/>
</dbReference>
<dbReference type="SUPFAM" id="SSF48403">
    <property type="entry name" value="Ankyrin repeat"/>
    <property type="match status" value="1"/>
</dbReference>
<evidence type="ECO:0000256" key="2">
    <source>
        <dbReference type="ARBA" id="ARBA00023043"/>
    </source>
</evidence>
<feature type="repeat" description="ANK" evidence="3">
    <location>
        <begin position="102"/>
        <end position="134"/>
    </location>
</feature>
<gene>
    <name evidence="4" type="ORF">N7449_006663</name>
</gene>
<comment type="caution">
    <text evidence="4">The sequence shown here is derived from an EMBL/GenBank/DDBJ whole genome shotgun (WGS) entry which is preliminary data.</text>
</comment>
<dbReference type="Pfam" id="PF12796">
    <property type="entry name" value="Ank_2"/>
    <property type="match status" value="1"/>
</dbReference>
<dbReference type="Gene3D" id="1.25.40.20">
    <property type="entry name" value="Ankyrin repeat-containing domain"/>
    <property type="match status" value="1"/>
</dbReference>
<dbReference type="Proteomes" id="UP001150942">
    <property type="component" value="Unassembled WGS sequence"/>
</dbReference>
<accession>A0A9W9JFV4</accession>
<protein>
    <recommendedName>
        <fullName evidence="6">Ankyrin</fullName>
    </recommendedName>
</protein>
<keyword evidence="5" id="KW-1185">Reference proteome</keyword>
<proteinExistence type="predicted"/>
<evidence type="ECO:0000256" key="3">
    <source>
        <dbReference type="PROSITE-ProRule" id="PRU00023"/>
    </source>
</evidence>
<keyword evidence="1" id="KW-0677">Repeat</keyword>
<dbReference type="SMART" id="SM00248">
    <property type="entry name" value="ANK"/>
    <property type="match status" value="4"/>
</dbReference>
<evidence type="ECO:0000313" key="5">
    <source>
        <dbReference type="Proteomes" id="UP001150942"/>
    </source>
</evidence>
<organism evidence="4 5">
    <name type="scientific">Penicillium cf. viridicatum</name>
    <dbReference type="NCBI Taxonomy" id="2972119"/>
    <lineage>
        <taxon>Eukaryota</taxon>
        <taxon>Fungi</taxon>
        <taxon>Dikarya</taxon>
        <taxon>Ascomycota</taxon>
        <taxon>Pezizomycotina</taxon>
        <taxon>Eurotiomycetes</taxon>
        <taxon>Eurotiomycetidae</taxon>
        <taxon>Eurotiales</taxon>
        <taxon>Aspergillaceae</taxon>
        <taxon>Penicillium</taxon>
    </lineage>
</organism>
<dbReference type="PANTHER" id="PTHR24171">
    <property type="entry name" value="ANKYRIN REPEAT DOMAIN-CONTAINING PROTEIN 39-RELATED"/>
    <property type="match status" value="1"/>
</dbReference>
<keyword evidence="2 3" id="KW-0040">ANK repeat</keyword>
<reference evidence="4" key="2">
    <citation type="journal article" date="2023" name="IMA Fungus">
        <title>Comparative genomic study of the Penicillium genus elucidates a diverse pangenome and 15 lateral gene transfer events.</title>
        <authorList>
            <person name="Petersen C."/>
            <person name="Sorensen T."/>
            <person name="Nielsen M.R."/>
            <person name="Sondergaard T.E."/>
            <person name="Sorensen J.L."/>
            <person name="Fitzpatrick D.A."/>
            <person name="Frisvad J.C."/>
            <person name="Nielsen K.L."/>
        </authorList>
    </citation>
    <scope>NUCLEOTIDE SEQUENCE</scope>
    <source>
        <strain evidence="4">IBT 20477</strain>
    </source>
</reference>
<dbReference type="InterPro" id="IPR036770">
    <property type="entry name" value="Ankyrin_rpt-contain_sf"/>
</dbReference>
<dbReference type="Pfam" id="PF00023">
    <property type="entry name" value="Ank"/>
    <property type="match status" value="1"/>
</dbReference>
<dbReference type="OrthoDB" id="539213at2759"/>
<feature type="repeat" description="ANK" evidence="3">
    <location>
        <begin position="137"/>
        <end position="168"/>
    </location>
</feature>
<name>A0A9W9JFV4_9EURO</name>
<evidence type="ECO:0000256" key="1">
    <source>
        <dbReference type="ARBA" id="ARBA00022737"/>
    </source>
</evidence>
<dbReference type="PROSITE" id="PS50297">
    <property type="entry name" value="ANK_REP_REGION"/>
    <property type="match status" value="2"/>
</dbReference>